<dbReference type="Proteomes" id="UP000245609">
    <property type="component" value="Unassembled WGS sequence"/>
</dbReference>
<dbReference type="AlphaFoldDB" id="A0A2T9ZEQ2"/>
<evidence type="ECO:0000313" key="2">
    <source>
        <dbReference type="Proteomes" id="UP000245609"/>
    </source>
</evidence>
<keyword evidence="2" id="KW-1185">Reference proteome</keyword>
<comment type="caution">
    <text evidence="1">The sequence shown here is derived from an EMBL/GenBank/DDBJ whole genome shotgun (WGS) entry which is preliminary data.</text>
</comment>
<reference evidence="1 2" key="1">
    <citation type="journal article" date="2018" name="MBio">
        <title>Comparative Genomics Reveals the Core Gene Toolbox for the Fungus-Insect Symbiosis.</title>
        <authorList>
            <person name="Wang Y."/>
            <person name="Stata M."/>
            <person name="Wang W."/>
            <person name="Stajich J.E."/>
            <person name="White M.M."/>
            <person name="Moncalvo J.M."/>
        </authorList>
    </citation>
    <scope>NUCLEOTIDE SEQUENCE [LARGE SCALE GENOMIC DNA]</scope>
    <source>
        <strain evidence="1 2">SC-DP-2</strain>
    </source>
</reference>
<gene>
    <name evidence="1" type="ORF">BB560_002487</name>
</gene>
<protein>
    <submittedName>
        <fullName evidence="1">Uncharacterized protein</fullName>
    </submittedName>
</protein>
<sequence length="54" mass="6178">MGNPTARVLFHYTLVFNLAFKKISQMIIFSNNLEQDTQNGKDYIIPSDSETNLV</sequence>
<proteinExistence type="predicted"/>
<organism evidence="1 2">
    <name type="scientific">Smittium megazygosporum</name>
    <dbReference type="NCBI Taxonomy" id="133381"/>
    <lineage>
        <taxon>Eukaryota</taxon>
        <taxon>Fungi</taxon>
        <taxon>Fungi incertae sedis</taxon>
        <taxon>Zoopagomycota</taxon>
        <taxon>Kickxellomycotina</taxon>
        <taxon>Harpellomycetes</taxon>
        <taxon>Harpellales</taxon>
        <taxon>Legeriomycetaceae</taxon>
        <taxon>Smittium</taxon>
    </lineage>
</organism>
<name>A0A2T9ZEQ2_9FUNG</name>
<accession>A0A2T9ZEQ2</accession>
<evidence type="ECO:0000313" key="1">
    <source>
        <dbReference type="EMBL" id="PVV03045.1"/>
    </source>
</evidence>
<dbReference type="EMBL" id="MBFS01000285">
    <property type="protein sequence ID" value="PVV03045.1"/>
    <property type="molecule type" value="Genomic_DNA"/>
</dbReference>